<evidence type="ECO:0000313" key="1">
    <source>
        <dbReference type="EMBL" id="EEF75794.1"/>
    </source>
</evidence>
<evidence type="ECO:0000313" key="2">
    <source>
        <dbReference type="Proteomes" id="UP000014073"/>
    </source>
</evidence>
<dbReference type="EMBL" id="ACBW01000096">
    <property type="protein sequence ID" value="EEF75794.1"/>
    <property type="molecule type" value="Genomic_DNA"/>
</dbReference>
<dbReference type="AlphaFoldDB" id="S0F6B2"/>
<comment type="caution">
    <text evidence="1">The sequence shown here is derived from an EMBL/GenBank/DDBJ whole genome shotgun (WGS) entry which is preliminary data.</text>
</comment>
<sequence>MLRCISGNPENDDVEAPFHTGMSLPEVLKKGVIPLRITPSRRK</sequence>
<gene>
    <name evidence="1" type="ORF">BACCOPRO_01286</name>
</gene>
<accession>S0F6B2</accession>
<reference evidence="1 2" key="1">
    <citation type="submission" date="2008-12" db="EMBL/GenBank/DDBJ databases">
        <authorList>
            <person name="Fulton L."/>
            <person name="Clifton S."/>
            <person name="Fulton B."/>
            <person name="Xu J."/>
            <person name="Minx P."/>
            <person name="Pepin K.H."/>
            <person name="Johnson M."/>
            <person name="Bhonagiri V."/>
            <person name="Nash W.E."/>
            <person name="Mardis E.R."/>
            <person name="Wilson R.K."/>
        </authorList>
    </citation>
    <scope>NUCLEOTIDE SEQUENCE [LARGE SCALE GENOMIC DNA]</scope>
    <source>
        <strain evidence="1 2">DSM 18228</strain>
    </source>
</reference>
<proteinExistence type="predicted"/>
<dbReference type="HOGENOM" id="CLU_3229509_0_0_10"/>
<dbReference type="Proteomes" id="UP000014073">
    <property type="component" value="Unassembled WGS sequence"/>
</dbReference>
<organism evidence="1 2">
    <name type="scientific">Phocaeicola coprophilus DSM 18228 = JCM 13818</name>
    <dbReference type="NCBI Taxonomy" id="547042"/>
    <lineage>
        <taxon>Bacteria</taxon>
        <taxon>Pseudomonadati</taxon>
        <taxon>Bacteroidota</taxon>
        <taxon>Bacteroidia</taxon>
        <taxon>Bacteroidales</taxon>
        <taxon>Bacteroidaceae</taxon>
        <taxon>Phocaeicola</taxon>
    </lineage>
</organism>
<protein>
    <submittedName>
        <fullName evidence="1">Uncharacterized protein</fullName>
    </submittedName>
</protein>
<name>S0F6B2_9BACT</name>
<keyword evidence="2" id="KW-1185">Reference proteome</keyword>